<evidence type="ECO:0000313" key="14">
    <source>
        <dbReference type="EMBL" id="NOU77028.1"/>
    </source>
</evidence>
<protein>
    <submittedName>
        <fullName evidence="14">HAMP domain-containing protein</fullName>
    </submittedName>
</protein>
<evidence type="ECO:0000256" key="4">
    <source>
        <dbReference type="ARBA" id="ARBA00022679"/>
    </source>
</evidence>
<keyword evidence="15" id="KW-1185">Reference proteome</keyword>
<dbReference type="EMBL" id="WHOA01000254">
    <property type="protein sequence ID" value="NOU77028.1"/>
    <property type="molecule type" value="Genomic_DNA"/>
</dbReference>
<keyword evidence="3" id="KW-0597">Phosphoprotein</keyword>
<dbReference type="Pfam" id="PF00672">
    <property type="entry name" value="HAMP"/>
    <property type="match status" value="1"/>
</dbReference>
<dbReference type="SMART" id="SM00304">
    <property type="entry name" value="HAMP"/>
    <property type="match status" value="1"/>
</dbReference>
<feature type="transmembrane region" description="Helical" evidence="12">
    <location>
        <begin position="18"/>
        <end position="40"/>
    </location>
</feature>
<keyword evidence="10" id="KW-0902">Two-component regulatory system</keyword>
<dbReference type="InterPro" id="IPR010559">
    <property type="entry name" value="Sig_transdc_His_kin_internal"/>
</dbReference>
<keyword evidence="11 12" id="KW-0472">Membrane</keyword>
<comment type="subcellular location">
    <subcellularLocation>
        <location evidence="1">Cell membrane</location>
        <topology evidence="1">Multi-pass membrane protein</topology>
    </subcellularLocation>
</comment>
<keyword evidence="9 12" id="KW-1133">Transmembrane helix</keyword>
<comment type="caution">
    <text evidence="14">The sequence shown here is derived from an EMBL/GenBank/DDBJ whole genome shotgun (WGS) entry which is preliminary data.</text>
</comment>
<dbReference type="Gene3D" id="6.10.340.10">
    <property type="match status" value="1"/>
</dbReference>
<dbReference type="InterPro" id="IPR036890">
    <property type="entry name" value="HATPase_C_sf"/>
</dbReference>
<name>A0ABX1Y890_9BACL</name>
<evidence type="ECO:0000313" key="15">
    <source>
        <dbReference type="Proteomes" id="UP000616779"/>
    </source>
</evidence>
<evidence type="ECO:0000256" key="5">
    <source>
        <dbReference type="ARBA" id="ARBA00022692"/>
    </source>
</evidence>
<keyword evidence="2" id="KW-1003">Cell membrane</keyword>
<feature type="transmembrane region" description="Helical" evidence="12">
    <location>
        <begin position="310"/>
        <end position="328"/>
    </location>
</feature>
<evidence type="ECO:0000256" key="9">
    <source>
        <dbReference type="ARBA" id="ARBA00022989"/>
    </source>
</evidence>
<dbReference type="PANTHER" id="PTHR34220">
    <property type="entry name" value="SENSOR HISTIDINE KINASE YPDA"/>
    <property type="match status" value="1"/>
</dbReference>
<gene>
    <name evidence="14" type="ORF">GC098_37675</name>
</gene>
<dbReference type="CDD" id="cd18773">
    <property type="entry name" value="PDC1_HK_sensor"/>
    <property type="match status" value="1"/>
</dbReference>
<keyword evidence="6" id="KW-0547">Nucleotide-binding</keyword>
<keyword evidence="7" id="KW-0418">Kinase</keyword>
<evidence type="ECO:0000256" key="10">
    <source>
        <dbReference type="ARBA" id="ARBA00023012"/>
    </source>
</evidence>
<dbReference type="Pfam" id="PF06580">
    <property type="entry name" value="His_kinase"/>
    <property type="match status" value="1"/>
</dbReference>
<dbReference type="SUPFAM" id="SSF55874">
    <property type="entry name" value="ATPase domain of HSP90 chaperone/DNA topoisomerase II/histidine kinase"/>
    <property type="match status" value="1"/>
</dbReference>
<evidence type="ECO:0000256" key="11">
    <source>
        <dbReference type="ARBA" id="ARBA00023136"/>
    </source>
</evidence>
<dbReference type="SUPFAM" id="SSF158472">
    <property type="entry name" value="HAMP domain-like"/>
    <property type="match status" value="1"/>
</dbReference>
<dbReference type="Proteomes" id="UP000616779">
    <property type="component" value="Unassembled WGS sequence"/>
</dbReference>
<sequence>MCFGVKSLFKGMQFQFKLFISFSVLTCVLLSVSTGLFYFYTGSIVEKNVVVTQQHTVQKIQEQLDLLLAQIDNMTISVNSSDMIMNVLENIPEIPDENYFDTYPKISEEIRNYLFSLTALKPLNGRISIVSKYHDFLDFSNQSDTQNITKSDVRKFAFVKEAMQTDRYKFFLPPHQDEWTSKGKSVFSVVRPLRSTNYEIQGLIEVSYNLEQIDRLFEVEGNSRVLQGAIFDQNQTLIYHNFNIDSSGDWLHDDNLDTANYGNYKVKNPESHRNYLVTFNKLAAVDWSMLLLEDNADFERPIIILRTMTWVSYFSIFAIFLIILYIYTRNITRPIRSLKQSVLSVNMDSLRLRLKTGQRNEITLLAQAFQDLLDEVKGTMDLMVESRSREMSAHMSAMQAQMNPHFLYNTLAVIGAYGIKKGNIEVMQMCADLSDMLRYTIDSDNGKTTLRSEVIHMQNYLKLMSLRFETDLQVEIDMDEALMEVPIPKLTLEPLVENIFRHAFMDVEPPWVLKMKGTVRNGRWAIEIKDNGRGFGAGAIRQIKHKMEEDRYLLQSGDYFDKSKGGIGMINTFMRLRLFYKGNETIEFYNSDQGGAIVVIGGPIGE</sequence>
<proteinExistence type="predicted"/>
<evidence type="ECO:0000256" key="1">
    <source>
        <dbReference type="ARBA" id="ARBA00004651"/>
    </source>
</evidence>
<dbReference type="InterPro" id="IPR050640">
    <property type="entry name" value="Bact_2-comp_sensor_kinase"/>
</dbReference>
<evidence type="ECO:0000259" key="13">
    <source>
        <dbReference type="PROSITE" id="PS50885"/>
    </source>
</evidence>
<dbReference type="Gene3D" id="3.30.565.10">
    <property type="entry name" value="Histidine kinase-like ATPase, C-terminal domain"/>
    <property type="match status" value="1"/>
</dbReference>
<organism evidence="14 15">
    <name type="scientific">Paenibacillus phytorum</name>
    <dbReference type="NCBI Taxonomy" id="2654977"/>
    <lineage>
        <taxon>Bacteria</taxon>
        <taxon>Bacillati</taxon>
        <taxon>Bacillota</taxon>
        <taxon>Bacilli</taxon>
        <taxon>Bacillales</taxon>
        <taxon>Paenibacillaceae</taxon>
        <taxon>Paenibacillus</taxon>
    </lineage>
</organism>
<reference evidence="14 15" key="1">
    <citation type="submission" date="2019-10" db="EMBL/GenBank/DDBJ databases">
        <title>Description of Paenibacillus terrestris sp. nov.</title>
        <authorList>
            <person name="Carlier A."/>
            <person name="Qi S."/>
        </authorList>
    </citation>
    <scope>NUCLEOTIDE SEQUENCE [LARGE SCALE GENOMIC DNA]</scope>
    <source>
        <strain evidence="14 15">LMG 31458</strain>
    </source>
</reference>
<evidence type="ECO:0000256" key="7">
    <source>
        <dbReference type="ARBA" id="ARBA00022777"/>
    </source>
</evidence>
<dbReference type="InterPro" id="IPR003660">
    <property type="entry name" value="HAMP_dom"/>
</dbReference>
<accession>A0ABX1Y890</accession>
<dbReference type="PANTHER" id="PTHR34220:SF11">
    <property type="entry name" value="SENSOR PROTEIN KINASE HPTS"/>
    <property type="match status" value="1"/>
</dbReference>
<keyword evidence="5 12" id="KW-0812">Transmembrane</keyword>
<keyword evidence="4" id="KW-0808">Transferase</keyword>
<keyword evidence="8" id="KW-0067">ATP-binding</keyword>
<evidence type="ECO:0000256" key="6">
    <source>
        <dbReference type="ARBA" id="ARBA00022741"/>
    </source>
</evidence>
<feature type="domain" description="HAMP" evidence="13">
    <location>
        <begin position="329"/>
        <end position="381"/>
    </location>
</feature>
<evidence type="ECO:0000256" key="3">
    <source>
        <dbReference type="ARBA" id="ARBA00022553"/>
    </source>
</evidence>
<evidence type="ECO:0000256" key="8">
    <source>
        <dbReference type="ARBA" id="ARBA00022840"/>
    </source>
</evidence>
<dbReference type="PROSITE" id="PS50885">
    <property type="entry name" value="HAMP"/>
    <property type="match status" value="1"/>
</dbReference>
<evidence type="ECO:0000256" key="2">
    <source>
        <dbReference type="ARBA" id="ARBA00022475"/>
    </source>
</evidence>
<evidence type="ECO:0000256" key="12">
    <source>
        <dbReference type="SAM" id="Phobius"/>
    </source>
</evidence>